<evidence type="ECO:0000313" key="6">
    <source>
        <dbReference type="Proteomes" id="UP000663866"/>
    </source>
</evidence>
<dbReference type="AlphaFoldDB" id="A0A819TXP4"/>
<dbReference type="GO" id="GO:0006913">
    <property type="term" value="P:nucleocytoplasmic transport"/>
    <property type="evidence" value="ECO:0007669"/>
    <property type="project" value="TreeGrafter"/>
</dbReference>
<sequence length="400" mass="45016">MTDNLSKSIKSTEHELSWANRGLKGNCAADVKDLCDEIVKYKKLKALRLEGNTINEEAATAIGKALEKHSEIERLIWNDLFTTRLKTEVPPSLIKLTQGLLTNGSHIVEINLSDNAFGPIGVKGNCFGLDGIDEVRSVLENKSFINQMAFSDDEGSDEEEEEEEQDDGNESDDEEDVEEENDEDYQEAEEEEQDENESPSFFFGTNPTRQTTGFQFGGSPTIPSKPETVNGLSNMIAKFDFNVSSSFSFGLQPTTDTKDNKLSIYNSIDKVKEHLKNDEQSIERAIKLLEDIWNDNSVLQNDSSSVARNILKGLTLTNTSERNFNERLLVSLGFVKDEQTGRLRRANNQPDKIYQTLIDINQQLPKSTKNLLSIFLQNTSNDQNQRVSELKRKLLVTMKG</sequence>
<dbReference type="InterPro" id="IPR027038">
    <property type="entry name" value="RanGap"/>
</dbReference>
<accession>A0A819TXP4</accession>
<protein>
    <recommendedName>
        <fullName evidence="7">Ran GTPase-activating protein 1</fullName>
    </recommendedName>
</protein>
<dbReference type="EMBL" id="CAJOBG010003884">
    <property type="protein sequence ID" value="CAF4085376.1"/>
    <property type="molecule type" value="Genomic_DNA"/>
</dbReference>
<dbReference type="Gene3D" id="1.25.40.200">
    <property type="entry name" value="Ran-GTPase activating protein 1, C-terminal domain"/>
    <property type="match status" value="1"/>
</dbReference>
<dbReference type="Proteomes" id="UP000663866">
    <property type="component" value="Unassembled WGS sequence"/>
</dbReference>
<dbReference type="SUPFAM" id="SSF52047">
    <property type="entry name" value="RNI-like"/>
    <property type="match status" value="1"/>
</dbReference>
<evidence type="ECO:0000256" key="3">
    <source>
        <dbReference type="ARBA" id="ARBA00022737"/>
    </source>
</evidence>
<keyword evidence="6" id="KW-1185">Reference proteome</keyword>
<comment type="caution">
    <text evidence="5">The sequence shown here is derived from an EMBL/GenBank/DDBJ whole genome shotgun (WGS) entry which is preliminary data.</text>
</comment>
<feature type="compositionally biased region" description="Acidic residues" evidence="4">
    <location>
        <begin position="151"/>
        <end position="197"/>
    </location>
</feature>
<dbReference type="GO" id="GO:0007165">
    <property type="term" value="P:signal transduction"/>
    <property type="evidence" value="ECO:0007669"/>
    <property type="project" value="InterPro"/>
</dbReference>
<evidence type="ECO:0000313" key="5">
    <source>
        <dbReference type="EMBL" id="CAF4085376.1"/>
    </source>
</evidence>
<name>A0A819TXP4_9BILA</name>
<dbReference type="InterPro" id="IPR036720">
    <property type="entry name" value="RanGAP1_C_sf"/>
</dbReference>
<evidence type="ECO:0000256" key="1">
    <source>
        <dbReference type="ARBA" id="ARBA00022468"/>
    </source>
</evidence>
<feature type="region of interest" description="Disordered" evidence="4">
    <location>
        <begin position="149"/>
        <end position="227"/>
    </location>
</feature>
<dbReference type="Gene3D" id="3.80.10.10">
    <property type="entry name" value="Ribonuclease Inhibitor"/>
    <property type="match status" value="1"/>
</dbReference>
<evidence type="ECO:0000256" key="2">
    <source>
        <dbReference type="ARBA" id="ARBA00022614"/>
    </source>
</evidence>
<dbReference type="GO" id="GO:0005634">
    <property type="term" value="C:nucleus"/>
    <property type="evidence" value="ECO:0007669"/>
    <property type="project" value="TreeGrafter"/>
</dbReference>
<dbReference type="GO" id="GO:0005829">
    <property type="term" value="C:cytosol"/>
    <property type="evidence" value="ECO:0007669"/>
    <property type="project" value="TreeGrafter"/>
</dbReference>
<evidence type="ECO:0008006" key="7">
    <source>
        <dbReference type="Google" id="ProtNLM"/>
    </source>
</evidence>
<organism evidence="5 6">
    <name type="scientific">Rotaria magnacalcarata</name>
    <dbReference type="NCBI Taxonomy" id="392030"/>
    <lineage>
        <taxon>Eukaryota</taxon>
        <taxon>Metazoa</taxon>
        <taxon>Spiralia</taxon>
        <taxon>Gnathifera</taxon>
        <taxon>Rotifera</taxon>
        <taxon>Eurotatoria</taxon>
        <taxon>Bdelloidea</taxon>
        <taxon>Philodinida</taxon>
        <taxon>Philodinidae</taxon>
        <taxon>Rotaria</taxon>
    </lineage>
</organism>
<keyword evidence="1" id="KW-0343">GTPase activation</keyword>
<dbReference type="SMART" id="SM00368">
    <property type="entry name" value="LRR_RI"/>
    <property type="match status" value="2"/>
</dbReference>
<keyword evidence="3" id="KW-0677">Repeat</keyword>
<keyword evidence="2" id="KW-0433">Leucine-rich repeat</keyword>
<dbReference type="InterPro" id="IPR032675">
    <property type="entry name" value="LRR_dom_sf"/>
</dbReference>
<evidence type="ECO:0000256" key="4">
    <source>
        <dbReference type="SAM" id="MobiDB-lite"/>
    </source>
</evidence>
<dbReference type="GO" id="GO:0031267">
    <property type="term" value="F:small GTPase binding"/>
    <property type="evidence" value="ECO:0007669"/>
    <property type="project" value="TreeGrafter"/>
</dbReference>
<reference evidence="5" key="1">
    <citation type="submission" date="2021-02" db="EMBL/GenBank/DDBJ databases">
        <authorList>
            <person name="Nowell W R."/>
        </authorList>
    </citation>
    <scope>NUCLEOTIDE SEQUENCE</scope>
</reference>
<dbReference type="PANTHER" id="PTHR24113">
    <property type="entry name" value="RAN GTPASE-ACTIVATING PROTEIN 1"/>
    <property type="match status" value="1"/>
</dbReference>
<dbReference type="PANTHER" id="PTHR24113:SF12">
    <property type="entry name" value="RAN GTPASE-ACTIVATING PROTEIN 1"/>
    <property type="match status" value="1"/>
</dbReference>
<feature type="compositionally biased region" description="Polar residues" evidence="4">
    <location>
        <begin position="203"/>
        <end position="214"/>
    </location>
</feature>
<gene>
    <name evidence="5" type="ORF">OVN521_LOCUS20035</name>
</gene>
<dbReference type="GO" id="GO:0005096">
    <property type="term" value="F:GTPase activator activity"/>
    <property type="evidence" value="ECO:0007669"/>
    <property type="project" value="UniProtKB-KW"/>
</dbReference>
<dbReference type="GO" id="GO:0048471">
    <property type="term" value="C:perinuclear region of cytoplasm"/>
    <property type="evidence" value="ECO:0007669"/>
    <property type="project" value="TreeGrafter"/>
</dbReference>
<proteinExistence type="predicted"/>